<dbReference type="CDD" id="cd04301">
    <property type="entry name" value="NAT_SF"/>
    <property type="match status" value="1"/>
</dbReference>
<evidence type="ECO:0000256" key="1">
    <source>
        <dbReference type="SAM" id="MobiDB-lite"/>
    </source>
</evidence>
<dbReference type="GO" id="GO:0016747">
    <property type="term" value="F:acyltransferase activity, transferring groups other than amino-acyl groups"/>
    <property type="evidence" value="ECO:0007669"/>
    <property type="project" value="InterPro"/>
</dbReference>
<comment type="caution">
    <text evidence="3">The sequence shown here is derived from an EMBL/GenBank/DDBJ whole genome shotgun (WGS) entry which is preliminary data.</text>
</comment>
<dbReference type="RefSeq" id="WP_184568703.1">
    <property type="nucleotide sequence ID" value="NZ_JACHJL010000001.1"/>
</dbReference>
<dbReference type="PANTHER" id="PTHR43072">
    <property type="entry name" value="N-ACETYLTRANSFERASE"/>
    <property type="match status" value="1"/>
</dbReference>
<dbReference type="GO" id="GO:0005840">
    <property type="term" value="C:ribosome"/>
    <property type="evidence" value="ECO:0007669"/>
    <property type="project" value="UniProtKB-KW"/>
</dbReference>
<name>A0A7W9Q4I7_9ACTN</name>
<dbReference type="PROSITE" id="PS51186">
    <property type="entry name" value="GNAT"/>
    <property type="match status" value="1"/>
</dbReference>
<keyword evidence="3" id="KW-0689">Ribosomal protein</keyword>
<feature type="compositionally biased region" description="Low complexity" evidence="1">
    <location>
        <begin position="17"/>
        <end position="49"/>
    </location>
</feature>
<feature type="region of interest" description="Disordered" evidence="1">
    <location>
        <begin position="1"/>
        <end position="49"/>
    </location>
</feature>
<organism evidence="3 4">
    <name type="scientific">Streptomyces zagrosensis</name>
    <dbReference type="NCBI Taxonomy" id="1042984"/>
    <lineage>
        <taxon>Bacteria</taxon>
        <taxon>Bacillati</taxon>
        <taxon>Actinomycetota</taxon>
        <taxon>Actinomycetes</taxon>
        <taxon>Kitasatosporales</taxon>
        <taxon>Streptomycetaceae</taxon>
        <taxon>Streptomyces</taxon>
    </lineage>
</organism>
<dbReference type="Proteomes" id="UP000588098">
    <property type="component" value="Unassembled WGS sequence"/>
</dbReference>
<dbReference type="AlphaFoldDB" id="A0A7W9Q4I7"/>
<sequence>MSEPAPVPSPAVPEPVRPSSAHPAGLAPQPSAAQPSVAQPPAAQPSAGGLTVRLARSADGAALGALDRRAWSRLHSVQPRPTPPYAPFFDAQHPPAQHLVAEVDGRVAGYIRLLPPTPLAANAHVRQIQGLAVDEWARGRGVGRGLLHAACAEARRQGAVRLTLRVLGHNTPARRLYEAAGFAVEGVLAGEFLLEGAYVDDVLMGRSL</sequence>
<protein>
    <submittedName>
        <fullName evidence="3">Ribosomal protein S18 acetylase RimI-like enzyme</fullName>
    </submittedName>
</protein>
<gene>
    <name evidence="3" type="ORF">FHS42_000403</name>
</gene>
<evidence type="ECO:0000259" key="2">
    <source>
        <dbReference type="PROSITE" id="PS51186"/>
    </source>
</evidence>
<feature type="compositionally biased region" description="Pro residues" evidence="1">
    <location>
        <begin position="1"/>
        <end position="16"/>
    </location>
</feature>
<evidence type="ECO:0000313" key="4">
    <source>
        <dbReference type="Proteomes" id="UP000588098"/>
    </source>
</evidence>
<feature type="domain" description="N-acetyltransferase" evidence="2">
    <location>
        <begin position="50"/>
        <end position="208"/>
    </location>
</feature>
<keyword evidence="3" id="KW-0687">Ribonucleoprotein</keyword>
<dbReference type="EMBL" id="JACHJL010000001">
    <property type="protein sequence ID" value="MBB5933385.1"/>
    <property type="molecule type" value="Genomic_DNA"/>
</dbReference>
<reference evidence="3 4" key="1">
    <citation type="submission" date="2020-08" db="EMBL/GenBank/DDBJ databases">
        <title>Genomic Encyclopedia of Type Strains, Phase III (KMG-III): the genomes of soil and plant-associated and newly described type strains.</title>
        <authorList>
            <person name="Whitman W."/>
        </authorList>
    </citation>
    <scope>NUCLEOTIDE SEQUENCE [LARGE SCALE GENOMIC DNA]</scope>
    <source>
        <strain evidence="3 4">CECT 8305</strain>
    </source>
</reference>
<dbReference type="Pfam" id="PF00583">
    <property type="entry name" value="Acetyltransf_1"/>
    <property type="match status" value="1"/>
</dbReference>
<proteinExistence type="predicted"/>
<accession>A0A7W9Q4I7</accession>
<dbReference type="InterPro" id="IPR000182">
    <property type="entry name" value="GNAT_dom"/>
</dbReference>
<dbReference type="Gene3D" id="3.40.630.30">
    <property type="match status" value="1"/>
</dbReference>
<keyword evidence="4" id="KW-1185">Reference proteome</keyword>
<evidence type="ECO:0000313" key="3">
    <source>
        <dbReference type="EMBL" id="MBB5933385.1"/>
    </source>
</evidence>
<dbReference type="InterPro" id="IPR016181">
    <property type="entry name" value="Acyl_CoA_acyltransferase"/>
</dbReference>
<dbReference type="SUPFAM" id="SSF55729">
    <property type="entry name" value="Acyl-CoA N-acyltransferases (Nat)"/>
    <property type="match status" value="1"/>
</dbReference>